<dbReference type="NCBIfam" id="TIGR00322">
    <property type="entry name" value="diphth2_R"/>
    <property type="match status" value="1"/>
</dbReference>
<dbReference type="EMBL" id="JASJQH010008132">
    <property type="protein sequence ID" value="KAK9695026.1"/>
    <property type="molecule type" value="Genomic_DNA"/>
</dbReference>
<keyword evidence="4 7" id="KW-0479">Metal-binding</keyword>
<dbReference type="PANTHER" id="PTHR10762:SF2">
    <property type="entry name" value="2-(3-AMINO-3-CARBOXYPROPYL)HISTIDINE SYNTHASE SUBUNIT 2"/>
    <property type="match status" value="1"/>
</dbReference>
<name>A0ABR2VRC3_9FUNG</name>
<keyword evidence="10" id="KW-1185">Reference proteome</keyword>
<dbReference type="Gene3D" id="3.40.50.11840">
    <property type="entry name" value="Diphthamide synthesis DPH1/DPH2 domain 1"/>
    <property type="match status" value="1"/>
</dbReference>
<comment type="cofactor">
    <cofactor evidence="1">
        <name>[4Fe-4S] cluster</name>
        <dbReference type="ChEBI" id="CHEBI:49883"/>
    </cofactor>
</comment>
<evidence type="ECO:0000256" key="4">
    <source>
        <dbReference type="ARBA" id="ARBA00022723"/>
    </source>
</evidence>
<dbReference type="SFLD" id="SFLDS00032">
    <property type="entry name" value="Radical_SAM_3-amino-3-carboxyp"/>
    <property type="match status" value="1"/>
</dbReference>
<dbReference type="SFLD" id="SFLDF00408">
    <property type="entry name" value="Diphthamide_biosynthesis_famil"/>
    <property type="match status" value="1"/>
</dbReference>
<comment type="caution">
    <text evidence="9">The sequence shown here is derived from an EMBL/GenBank/DDBJ whole genome shotgun (WGS) entry which is preliminary data.</text>
</comment>
<comment type="similarity">
    <text evidence="3 7">Belongs to the DPH1/DPH2 family. DPH2 subfamily.</text>
</comment>
<dbReference type="NCBIfam" id="TIGR00272">
    <property type="entry name" value="DPH2"/>
    <property type="match status" value="1"/>
</dbReference>
<reference evidence="9 10" key="1">
    <citation type="submission" date="2023-04" db="EMBL/GenBank/DDBJ databases">
        <title>Genome of Basidiobolus ranarum AG-B5.</title>
        <authorList>
            <person name="Stajich J.E."/>
            <person name="Carter-House D."/>
            <person name="Gryganskyi A."/>
        </authorList>
    </citation>
    <scope>NUCLEOTIDE SEQUENCE [LARGE SCALE GENOMIC DNA]</scope>
    <source>
        <strain evidence="9 10">AG-B5</strain>
    </source>
</reference>
<dbReference type="Proteomes" id="UP001479436">
    <property type="component" value="Unassembled WGS sequence"/>
</dbReference>
<comment type="pathway">
    <text evidence="2 7">Protein modification; peptidyl-diphthamide biosynthesis.</text>
</comment>
<evidence type="ECO:0000313" key="9">
    <source>
        <dbReference type="EMBL" id="KAK9695026.1"/>
    </source>
</evidence>
<evidence type="ECO:0000256" key="8">
    <source>
        <dbReference type="SAM" id="MobiDB-lite"/>
    </source>
</evidence>
<dbReference type="Gene3D" id="3.40.50.11860">
    <property type="entry name" value="Diphthamide synthesis DPH1/DPH2 domain 3"/>
    <property type="match status" value="1"/>
</dbReference>
<evidence type="ECO:0000256" key="7">
    <source>
        <dbReference type="RuleBase" id="RU364133"/>
    </source>
</evidence>
<dbReference type="InterPro" id="IPR042265">
    <property type="entry name" value="DPH1/DPH2_3"/>
</dbReference>
<dbReference type="InterPro" id="IPR010014">
    <property type="entry name" value="DHP2"/>
</dbReference>
<dbReference type="SFLD" id="SFLDG01121">
    <property type="entry name" value="Diphthamide_biosynthesis"/>
    <property type="match status" value="1"/>
</dbReference>
<dbReference type="Pfam" id="PF01866">
    <property type="entry name" value="Diphthamide_syn"/>
    <property type="match status" value="1"/>
</dbReference>
<keyword evidence="6 7" id="KW-0411">Iron-sulfur</keyword>
<dbReference type="InterPro" id="IPR016435">
    <property type="entry name" value="DPH1/DPH2"/>
</dbReference>
<gene>
    <name evidence="9" type="primary">DPH2</name>
    <name evidence="9" type="ORF">K7432_013190</name>
</gene>
<organism evidence="9 10">
    <name type="scientific">Basidiobolus ranarum</name>
    <dbReference type="NCBI Taxonomy" id="34480"/>
    <lineage>
        <taxon>Eukaryota</taxon>
        <taxon>Fungi</taxon>
        <taxon>Fungi incertae sedis</taxon>
        <taxon>Zoopagomycota</taxon>
        <taxon>Entomophthoromycotina</taxon>
        <taxon>Basidiobolomycetes</taxon>
        <taxon>Basidiobolales</taxon>
        <taxon>Basidiobolaceae</taxon>
        <taxon>Basidiobolus</taxon>
    </lineage>
</organism>
<evidence type="ECO:0000313" key="10">
    <source>
        <dbReference type="Proteomes" id="UP001479436"/>
    </source>
</evidence>
<comment type="function">
    <text evidence="7">Required for the first step of diphthamide biosynthesis, a post-translational modification of histidine which occurs in elongation factor 2. DPH1 and DPH2 transfer a 3-amino-3-carboxypropyl (ACP) group from S-adenosyl-L-methionine (SAM) to a histidine residue, the reaction is assisted by a reduction system comprising DPH3 and a NADH-dependent reductase. Facilitates the reduction of the catalytic iron-sulfur cluster found in the DPH1 subunit.</text>
</comment>
<evidence type="ECO:0000256" key="3">
    <source>
        <dbReference type="ARBA" id="ARBA00006179"/>
    </source>
</evidence>
<comment type="subcellular location">
    <subcellularLocation>
        <location evidence="7">Cytoplasm</location>
    </subcellularLocation>
</comment>
<keyword evidence="5 7" id="KW-0408">Iron</keyword>
<protein>
    <recommendedName>
        <fullName evidence="7">2-(3-amino-3-carboxypropyl)histidine synthase subunit 2</fullName>
    </recommendedName>
</protein>
<dbReference type="InterPro" id="IPR042263">
    <property type="entry name" value="DPH1/DPH2_1"/>
</dbReference>
<sequence>MSNTLSGPATFADDGSSVIERTLEVSSKSLVSGREELDEVYEIQRCVNAIINGGYQRVALQFSDELLSDSADVASALRKRTNQNIFILADTSYGSCCVDEVAAQHIEADMIIHYGRSCLSPTARMPVLYVFGKLPVDIVDGVEKFDELFQQDRKQPILLVYDVPYAYCIEEFATKVSEKGYENIITSTVRLESIEGTEENGRNYNIPEGKDINDYTLFFIGGESLTLTNILMTKNKCTVYSYNPETKETRQESAQVNRSLMKRYFLVQKAKDADVIGIVVGTLGVSSYMSMIEHLKKLIKKAGKKQYTFVMGKLNVAKMANFMEIDIYVLVACPENSLIDSKEFYRPVVTPFELEIALSKNKEWTGEYVTEFQELIQDGDEEEVLENPDESDDEPHYSLVTGQFKKSRKFGKDVDNETITNAVKDLTLRNQNNQISTLMGSAAGEYLSTRSFRGLEQNLGESKVELAEEGRSGIARGYSHEPPSYE</sequence>
<dbReference type="PANTHER" id="PTHR10762">
    <property type="entry name" value="DIPHTHAMIDE BIOSYNTHESIS PROTEIN"/>
    <property type="match status" value="1"/>
</dbReference>
<evidence type="ECO:0000256" key="5">
    <source>
        <dbReference type="ARBA" id="ARBA00023004"/>
    </source>
</evidence>
<evidence type="ECO:0000256" key="6">
    <source>
        <dbReference type="ARBA" id="ARBA00023014"/>
    </source>
</evidence>
<feature type="region of interest" description="Disordered" evidence="8">
    <location>
        <begin position="464"/>
        <end position="486"/>
    </location>
</feature>
<accession>A0ABR2VRC3</accession>
<evidence type="ECO:0000256" key="2">
    <source>
        <dbReference type="ARBA" id="ARBA00005156"/>
    </source>
</evidence>
<proteinExistence type="inferred from homology"/>
<evidence type="ECO:0000256" key="1">
    <source>
        <dbReference type="ARBA" id="ARBA00001966"/>
    </source>
</evidence>
<keyword evidence="7" id="KW-0963">Cytoplasm</keyword>